<dbReference type="GeneID" id="24101727"/>
<proteinExistence type="predicted"/>
<name>J4I3V7_9APHY</name>
<evidence type="ECO:0000256" key="1">
    <source>
        <dbReference type="SAM" id="MobiDB-lite"/>
    </source>
</evidence>
<feature type="region of interest" description="Disordered" evidence="1">
    <location>
        <begin position="1"/>
        <end position="44"/>
    </location>
</feature>
<dbReference type="RefSeq" id="XP_012176848.1">
    <property type="nucleotide sequence ID" value="XM_012321458.1"/>
</dbReference>
<sequence length="449" mass="48859">MPAEHNNRVRNNNATSNLDPHCHPLAPRHDNSPTDGLQRAPTPYPSHIQTLEECFTAGMIEMPVPRRPILSFPSQQESDDSSLEFLDEGGFCYPFTPLLANITCCPFLIPGPLDSSNSNAVVLHQFPGPLEVPHTSEASTRSYHVAPAQVFPSSLPMNTSSSPNPDSPLAASTDSPNMPPLASDISDNGSLDHAPNLQLLANVSEYVTASEGHRSDPQEFVVYSDDVIQRPSNDVTQYWRSIPFNPSTPVQDVDPLERVLPYFPGAYANFVTRPPMGVPIDGNPAFGLQQVSMTTADILRAMESVGNWNSSDMEWEEDIKDPGVTDEVDRFRAVDTKIDFLLAASRSKWTSVELGLELPTWRNALNNMNSPSLPLLLAPCPVASASVPNARSTVTFRVSVGIGCVPIVDSFTLIINSALLPTSNLDNFPVPLTNLDTYKSVALNGNSEQ</sequence>
<evidence type="ECO:0000313" key="3">
    <source>
        <dbReference type="Proteomes" id="UP000006352"/>
    </source>
</evidence>
<protein>
    <submittedName>
        <fullName evidence="2">Uncharacterized protein</fullName>
    </submittedName>
</protein>
<organism evidence="2 3">
    <name type="scientific">Fibroporia radiculosa</name>
    <dbReference type="NCBI Taxonomy" id="599839"/>
    <lineage>
        <taxon>Eukaryota</taxon>
        <taxon>Fungi</taxon>
        <taxon>Dikarya</taxon>
        <taxon>Basidiomycota</taxon>
        <taxon>Agaricomycotina</taxon>
        <taxon>Agaricomycetes</taxon>
        <taxon>Polyporales</taxon>
        <taxon>Fibroporiaceae</taxon>
        <taxon>Fibroporia</taxon>
    </lineage>
</organism>
<keyword evidence="3" id="KW-1185">Reference proteome</keyword>
<reference evidence="2 3" key="1">
    <citation type="journal article" date="2012" name="Appl. Environ. Microbiol.">
        <title>Short-read sequencing for genomic analysis of the brown rot fungus Fibroporia radiculosa.</title>
        <authorList>
            <person name="Tang J.D."/>
            <person name="Perkins A.D."/>
            <person name="Sonstegard T.S."/>
            <person name="Schroeder S.G."/>
            <person name="Burgess S.C."/>
            <person name="Diehl S.V."/>
        </authorList>
    </citation>
    <scope>NUCLEOTIDE SEQUENCE [LARGE SCALE GENOMIC DNA]</scope>
    <source>
        <strain evidence="2 3">TFFH 294</strain>
    </source>
</reference>
<evidence type="ECO:0000313" key="2">
    <source>
        <dbReference type="EMBL" id="CCM06827.1"/>
    </source>
</evidence>
<dbReference type="InParanoid" id="J4I3V7"/>
<dbReference type="HOGENOM" id="CLU_049341_0_0_1"/>
<feature type="compositionally biased region" description="Polar residues" evidence="1">
    <location>
        <begin position="154"/>
        <end position="176"/>
    </location>
</feature>
<accession>J4I3V7</accession>
<dbReference type="AlphaFoldDB" id="J4I3V7"/>
<dbReference type="Proteomes" id="UP000006352">
    <property type="component" value="Unassembled WGS sequence"/>
</dbReference>
<dbReference type="EMBL" id="HE797523">
    <property type="protein sequence ID" value="CCM06827.1"/>
    <property type="molecule type" value="Genomic_DNA"/>
</dbReference>
<feature type="region of interest" description="Disordered" evidence="1">
    <location>
        <begin position="154"/>
        <end position="189"/>
    </location>
</feature>
<gene>
    <name evidence="2" type="ORF">FIBRA_09130</name>
</gene>